<name>A0ACC1DHU0_9NEOP</name>
<sequence length="1144" mass="130464">MENNKEQECAYSKVVEQIASMFDNVLNRDIIFTIVDSCGGDLNLSVESIMNITSEEANKSPSIPLPPPNTGVDPPLLENQNNLQNDMSQQHITYAAASQSTGAISKTQQKPRFNPRKINFWTDQLRRIVSYHTQGARVLIIMRGAPGSGKSHLARQIVEITIGSTFTNYKSHIFSTDDFFMQHGQYKYERNKLSEAHEWNQHRVSIVSMQGLSPIIVDNTNIELWEMKPYAIYAIRNGYYLEVMEPSTPWCRKVNQLAKRNTHNVPFTTIKRMLDNYQDDITGEYLKEKFALSYPANMVPPVLRITSPITNDTVVLNPDLALAERDQKVAPVLSSPVEGRHNMSEPITGQRSSHLNIDMAQYNSIDTQNEQQPNIYDPLTLELNAEEFAKYKLFLEAQKRIEEMAKVEQEWENGENWDDVPQKSASNISENVTLDPKPPRKSETSEQNATLGLLESVHECNDWSKISMFMPSWHDGAASHRNDELTTPAEKISTTTCMELGDTDIIMNKNNLKVIAATPRDINKFHISFEKEKIPDKRMFDKSSMTNEQLITEAYRCKNEEKHFVAFRKLFKNVPRAALRDIFDNCCGDVNWAVDIVLDSMANKAIETVDTEDLSDSEETVTTEECDCLAAYNIIPDGVKLRSVQSDNPEENPSDKTGVATQTQKKTKKDSSPSESTLQLKRQIEQNVVISDNHYSKHCLKIRKIRRGEYVNDEHNLDQPSTSQQHTQTQNDANVDSANHSDDEENNSTVSTEELEKIVNVHVGMDFIKSLDNMFGRNNMEYPNSIAPNISLPLSILNEINALWMESLMYQFDETSRNMEIMIQQDEEFARQLAMKEAELLMAGKEPAVPDFKEIMDMDLALSVYQKEIGEWRNNIPMDLAAKLTREKLYNLFPDVLPDTLSELLMAHDNNFQATVEVLLISTGRTDILEAENGVSKFVMEKELHRQEKILEKERKALSEVEWPLLTKGEVVQMSTVNDFREEAEQHLIRRNLCYQKAQDYIGRGMTQVANYYSEVASFHKLKYEQSNSLAAASLIHLHALNNPDSYTLDLHFLRVAEARESLDIFLDTHIQKLRETQNRGGPRYHTLFFITGRGAHSPAGPRIKPAVKRRLTERGLSYTIRNAGLLTAKVHASDKMSYQVQVP</sequence>
<dbReference type="EMBL" id="CM034388">
    <property type="protein sequence ID" value="KAJ0183208.1"/>
    <property type="molecule type" value="Genomic_DNA"/>
</dbReference>
<protein>
    <submittedName>
        <fullName evidence="1">Uncharacterized protein</fullName>
    </submittedName>
</protein>
<evidence type="ECO:0000313" key="2">
    <source>
        <dbReference type="Proteomes" id="UP000824533"/>
    </source>
</evidence>
<keyword evidence="2" id="KW-1185">Reference proteome</keyword>
<gene>
    <name evidence="1" type="ORF">K1T71_001184</name>
</gene>
<dbReference type="Proteomes" id="UP000824533">
    <property type="component" value="Linkage Group LG02"/>
</dbReference>
<proteinExistence type="predicted"/>
<reference evidence="1 2" key="1">
    <citation type="journal article" date="2021" name="Front. Genet.">
        <title>Chromosome-Level Genome Assembly Reveals Significant Gene Expansion in the Toll and IMD Signaling Pathways of Dendrolimus kikuchii.</title>
        <authorList>
            <person name="Zhou J."/>
            <person name="Wu P."/>
            <person name="Xiong Z."/>
            <person name="Liu N."/>
            <person name="Zhao N."/>
            <person name="Ji M."/>
            <person name="Qiu Y."/>
            <person name="Yang B."/>
        </authorList>
    </citation>
    <scope>NUCLEOTIDE SEQUENCE [LARGE SCALE GENOMIC DNA]</scope>
    <source>
        <strain evidence="1">Ann1</strain>
    </source>
</reference>
<evidence type="ECO:0000313" key="1">
    <source>
        <dbReference type="EMBL" id="KAJ0183208.1"/>
    </source>
</evidence>
<comment type="caution">
    <text evidence="1">The sequence shown here is derived from an EMBL/GenBank/DDBJ whole genome shotgun (WGS) entry which is preliminary data.</text>
</comment>
<organism evidence="1 2">
    <name type="scientific">Dendrolimus kikuchii</name>
    <dbReference type="NCBI Taxonomy" id="765133"/>
    <lineage>
        <taxon>Eukaryota</taxon>
        <taxon>Metazoa</taxon>
        <taxon>Ecdysozoa</taxon>
        <taxon>Arthropoda</taxon>
        <taxon>Hexapoda</taxon>
        <taxon>Insecta</taxon>
        <taxon>Pterygota</taxon>
        <taxon>Neoptera</taxon>
        <taxon>Endopterygota</taxon>
        <taxon>Lepidoptera</taxon>
        <taxon>Glossata</taxon>
        <taxon>Ditrysia</taxon>
        <taxon>Bombycoidea</taxon>
        <taxon>Lasiocampidae</taxon>
        <taxon>Dendrolimus</taxon>
    </lineage>
</organism>
<accession>A0ACC1DHU0</accession>